<keyword evidence="1" id="KW-0732">Signal</keyword>
<dbReference type="KEGG" id="schv:BRCON_0657"/>
<proteinExistence type="predicted"/>
<accession>A0A2Z4Y2Y0</accession>
<organism evidence="2 3">
    <name type="scientific">Sumerlaea chitinivorans</name>
    <dbReference type="NCBI Taxonomy" id="2250252"/>
    <lineage>
        <taxon>Bacteria</taxon>
        <taxon>Candidatus Sumerlaeota</taxon>
        <taxon>Candidatus Sumerlaeia</taxon>
        <taxon>Candidatus Sumerlaeales</taxon>
        <taxon>Candidatus Sumerlaeaceae</taxon>
        <taxon>Candidatus Sumerlaea</taxon>
    </lineage>
</organism>
<dbReference type="AlphaFoldDB" id="A0A2Z4Y2Y0"/>
<dbReference type="Proteomes" id="UP000262583">
    <property type="component" value="Chromosome"/>
</dbReference>
<name>A0A2Z4Y2Y0_SUMC1</name>
<evidence type="ECO:0000256" key="1">
    <source>
        <dbReference type="SAM" id="SignalP"/>
    </source>
</evidence>
<reference evidence="2 3" key="1">
    <citation type="submission" date="2018-05" db="EMBL/GenBank/DDBJ databases">
        <title>A metagenomic window into the 2 km-deep terrestrial subsurface aquifer revealed taxonomically and functionally diverse microbial community comprising novel uncultured bacterial lineages.</title>
        <authorList>
            <person name="Kadnikov V.V."/>
            <person name="Mardanov A.V."/>
            <person name="Beletsky A.V."/>
            <person name="Banks D."/>
            <person name="Pimenov N.V."/>
            <person name="Frank Y.A."/>
            <person name="Karnachuk O.V."/>
            <person name="Ravin N.V."/>
        </authorList>
    </citation>
    <scope>NUCLEOTIDE SEQUENCE [LARGE SCALE GENOMIC DNA]</scope>
    <source>
        <strain evidence="2">BY</strain>
    </source>
</reference>
<evidence type="ECO:0000313" key="2">
    <source>
        <dbReference type="EMBL" id="AXA35434.1"/>
    </source>
</evidence>
<dbReference type="EMBL" id="CP030759">
    <property type="protein sequence ID" value="AXA35434.1"/>
    <property type="molecule type" value="Genomic_DNA"/>
</dbReference>
<gene>
    <name evidence="2" type="ORF">BRCON_0657</name>
</gene>
<sequence length="328" mass="34480">MRYFSVLLILAAASVGSADTVVISSGLNTAGSDFVTTQTPDNVVTFGYNWGSDPTPAGTGYTTVPASPGGDTVGLKIESNNTDDPTDYQEGVTVWCTTEPATNNYDVSVDAFIAYPITAPASGTTEHIGIVIQGSGTGLRGLRNNALSPINPAFGWSDVSTTASTYPYQDGIAFGFNGENGEAATDIFCYDPAARTGGPTITLNGQTGTFLGGDPSPTVAHDFNTFSYVLSQPSGRTLGNVAGWLWNTIKASVRETATPGQLLVTFYINGNPIVQLTSTKTTKKVGLIAGDPFASFSTPANESYMLFDNFRIIDVVPSTAAHDWQLFQ</sequence>
<evidence type="ECO:0000313" key="3">
    <source>
        <dbReference type="Proteomes" id="UP000262583"/>
    </source>
</evidence>
<feature type="signal peptide" evidence="1">
    <location>
        <begin position="1"/>
        <end position="18"/>
    </location>
</feature>
<feature type="chain" id="PRO_5016277337" evidence="1">
    <location>
        <begin position="19"/>
        <end position="328"/>
    </location>
</feature>
<protein>
    <submittedName>
        <fullName evidence="2">Uncharacterized protein</fullName>
    </submittedName>
</protein>